<feature type="non-terminal residue" evidence="8">
    <location>
        <position position="324"/>
    </location>
</feature>
<evidence type="ECO:0000256" key="5">
    <source>
        <dbReference type="ARBA" id="ARBA00023203"/>
    </source>
</evidence>
<dbReference type="InterPro" id="IPR001609">
    <property type="entry name" value="Myosin_head_motor_dom-like"/>
</dbReference>
<dbReference type="EMBL" id="BRYA01000160">
    <property type="protein sequence ID" value="GMI41892.1"/>
    <property type="molecule type" value="Genomic_DNA"/>
</dbReference>
<dbReference type="SMART" id="SM00242">
    <property type="entry name" value="MYSc"/>
    <property type="match status" value="1"/>
</dbReference>
<dbReference type="InterPro" id="IPR036961">
    <property type="entry name" value="Kinesin_motor_dom_sf"/>
</dbReference>
<keyword evidence="4 6" id="KW-0505">Motor protein</keyword>
<dbReference type="Gene3D" id="3.40.850.10">
    <property type="entry name" value="Kinesin motor domain"/>
    <property type="match status" value="1"/>
</dbReference>
<evidence type="ECO:0000313" key="8">
    <source>
        <dbReference type="EMBL" id="GMI41892.1"/>
    </source>
</evidence>
<dbReference type="GO" id="GO:0051015">
    <property type="term" value="F:actin filament binding"/>
    <property type="evidence" value="ECO:0007669"/>
    <property type="project" value="TreeGrafter"/>
</dbReference>
<evidence type="ECO:0000256" key="1">
    <source>
        <dbReference type="ARBA" id="ARBA00022741"/>
    </source>
</evidence>
<reference evidence="9" key="1">
    <citation type="journal article" date="2023" name="Commun. Biol.">
        <title>Genome analysis of Parmales, the sister group of diatoms, reveals the evolutionary specialization of diatoms from phago-mixotrophs to photoautotrophs.</title>
        <authorList>
            <person name="Ban H."/>
            <person name="Sato S."/>
            <person name="Yoshikawa S."/>
            <person name="Yamada K."/>
            <person name="Nakamura Y."/>
            <person name="Ichinomiya M."/>
            <person name="Sato N."/>
            <person name="Blanc-Mathieu R."/>
            <person name="Endo H."/>
            <person name="Kuwata A."/>
            <person name="Ogata H."/>
        </authorList>
    </citation>
    <scope>NUCLEOTIDE SEQUENCE [LARGE SCALE GENOMIC DNA]</scope>
</reference>
<dbReference type="PRINTS" id="PR00193">
    <property type="entry name" value="MYOSINHEAVY"/>
</dbReference>
<dbReference type="GO" id="GO:0000146">
    <property type="term" value="F:microfilament motor activity"/>
    <property type="evidence" value="ECO:0007669"/>
    <property type="project" value="TreeGrafter"/>
</dbReference>
<keyword evidence="9" id="KW-1185">Reference proteome</keyword>
<dbReference type="OrthoDB" id="6108017at2759"/>
<keyword evidence="3 6" id="KW-0518">Myosin</keyword>
<dbReference type="GO" id="GO:0016459">
    <property type="term" value="C:myosin complex"/>
    <property type="evidence" value="ECO:0007669"/>
    <property type="project" value="UniProtKB-KW"/>
</dbReference>
<keyword evidence="1 6" id="KW-0547">Nucleotide-binding</keyword>
<keyword evidence="5 6" id="KW-0009">Actin-binding</keyword>
<comment type="caution">
    <text evidence="8">The sequence shown here is derived from an EMBL/GenBank/DDBJ whole genome shotgun (WGS) entry which is preliminary data.</text>
</comment>
<gene>
    <name evidence="8" type="ORF">TrCOL_g7927</name>
</gene>
<dbReference type="PANTHER" id="PTHR13140:SF845">
    <property type="entry name" value="MYOSIN-LIKE PROTEIN"/>
    <property type="match status" value="1"/>
</dbReference>
<dbReference type="CDD" id="cd00124">
    <property type="entry name" value="MYSc"/>
    <property type="match status" value="1"/>
</dbReference>
<feature type="binding site" evidence="6">
    <location>
        <begin position="14"/>
        <end position="21"/>
    </location>
    <ligand>
        <name>ATP</name>
        <dbReference type="ChEBI" id="CHEBI:30616"/>
    </ligand>
</feature>
<dbReference type="GO" id="GO:0005524">
    <property type="term" value="F:ATP binding"/>
    <property type="evidence" value="ECO:0007669"/>
    <property type="project" value="UniProtKB-UniRule"/>
</dbReference>
<dbReference type="InterPro" id="IPR027417">
    <property type="entry name" value="P-loop_NTPase"/>
</dbReference>
<feature type="domain" description="Myosin motor" evidence="7">
    <location>
        <begin position="1"/>
        <end position="324"/>
    </location>
</feature>
<protein>
    <recommendedName>
        <fullName evidence="7">Myosin motor domain-containing protein</fullName>
    </recommendedName>
</protein>
<organism evidence="8 9">
    <name type="scientific">Triparma columacea</name>
    <dbReference type="NCBI Taxonomy" id="722753"/>
    <lineage>
        <taxon>Eukaryota</taxon>
        <taxon>Sar</taxon>
        <taxon>Stramenopiles</taxon>
        <taxon>Ochrophyta</taxon>
        <taxon>Bolidophyceae</taxon>
        <taxon>Parmales</taxon>
        <taxon>Triparmaceae</taxon>
        <taxon>Triparma</taxon>
    </lineage>
</organism>
<evidence type="ECO:0000256" key="2">
    <source>
        <dbReference type="ARBA" id="ARBA00022840"/>
    </source>
</evidence>
<sequence length="324" mass="35650">MWGERKDQTVLVSGESGAGKTETTKIVIRYLTGEGGVDAAADRGDKGTAGGGGRGVVDRILSTGPIFEAFGNASTVRNDNSSRFGKFVHLNYSVNTRSIVGGSVKVFLLEKVRVTGCEVGERGYHAFYYLLSSPRSTFTWCDTKGVELQGWFGYTGRGGKTKLGGGTEGDRREWEKVNDAMRKVGWGEERIEGIWRTLEGILMLGQITGSGYEVDGELKQRVDQSGPERRMVRQVAELWSIKEDDITNMLERRVMITRGERMEIRHDKEKMGWCRDAIARGVYVRMWEWMVGELNNAITGPGGGGDGADKGAGVMRIGVLDIFG</sequence>
<dbReference type="PANTHER" id="PTHR13140">
    <property type="entry name" value="MYOSIN"/>
    <property type="match status" value="1"/>
</dbReference>
<dbReference type="Gene3D" id="1.20.120.720">
    <property type="entry name" value="Myosin VI head, motor domain, U50 subdomain"/>
    <property type="match status" value="1"/>
</dbReference>
<dbReference type="Proteomes" id="UP001165065">
    <property type="component" value="Unassembled WGS sequence"/>
</dbReference>
<evidence type="ECO:0000259" key="7">
    <source>
        <dbReference type="PROSITE" id="PS51456"/>
    </source>
</evidence>
<dbReference type="PROSITE" id="PS51456">
    <property type="entry name" value="MYOSIN_MOTOR"/>
    <property type="match status" value="1"/>
</dbReference>
<keyword evidence="2 6" id="KW-0067">ATP-binding</keyword>
<comment type="caution">
    <text evidence="6">Lacks conserved residue(s) required for the propagation of feature annotation.</text>
</comment>
<dbReference type="Gene3D" id="1.10.10.820">
    <property type="match status" value="1"/>
</dbReference>
<evidence type="ECO:0000256" key="6">
    <source>
        <dbReference type="PROSITE-ProRule" id="PRU00782"/>
    </source>
</evidence>
<evidence type="ECO:0000313" key="9">
    <source>
        <dbReference type="Proteomes" id="UP001165065"/>
    </source>
</evidence>
<dbReference type="GO" id="GO:0016020">
    <property type="term" value="C:membrane"/>
    <property type="evidence" value="ECO:0007669"/>
    <property type="project" value="TreeGrafter"/>
</dbReference>
<dbReference type="SUPFAM" id="SSF52540">
    <property type="entry name" value="P-loop containing nucleoside triphosphate hydrolases"/>
    <property type="match status" value="1"/>
</dbReference>
<evidence type="ECO:0000256" key="3">
    <source>
        <dbReference type="ARBA" id="ARBA00023123"/>
    </source>
</evidence>
<dbReference type="GO" id="GO:0005737">
    <property type="term" value="C:cytoplasm"/>
    <property type="evidence" value="ECO:0007669"/>
    <property type="project" value="TreeGrafter"/>
</dbReference>
<dbReference type="AlphaFoldDB" id="A0A9W7GD51"/>
<proteinExistence type="inferred from homology"/>
<dbReference type="Pfam" id="PF00063">
    <property type="entry name" value="Myosin_head"/>
    <property type="match status" value="1"/>
</dbReference>
<comment type="similarity">
    <text evidence="6">Belongs to the TRAFAC class myosin-kinesin ATPase superfamily. Myosin family.</text>
</comment>
<evidence type="ECO:0000256" key="4">
    <source>
        <dbReference type="ARBA" id="ARBA00023175"/>
    </source>
</evidence>
<name>A0A9W7GD51_9STRA</name>
<accession>A0A9W7GD51</accession>
<dbReference type="GO" id="GO:0007015">
    <property type="term" value="P:actin filament organization"/>
    <property type="evidence" value="ECO:0007669"/>
    <property type="project" value="TreeGrafter"/>
</dbReference>